<keyword evidence="3" id="KW-1185">Reference proteome</keyword>
<evidence type="ECO:0000313" key="3">
    <source>
        <dbReference type="Proteomes" id="UP000295083"/>
    </source>
</evidence>
<organism evidence="2 3">
    <name type="scientific">Colletotrichum spinosum</name>
    <dbReference type="NCBI Taxonomy" id="1347390"/>
    <lineage>
        <taxon>Eukaryota</taxon>
        <taxon>Fungi</taxon>
        <taxon>Dikarya</taxon>
        <taxon>Ascomycota</taxon>
        <taxon>Pezizomycotina</taxon>
        <taxon>Sordariomycetes</taxon>
        <taxon>Hypocreomycetidae</taxon>
        <taxon>Glomerellales</taxon>
        <taxon>Glomerellaceae</taxon>
        <taxon>Colletotrichum</taxon>
        <taxon>Colletotrichum orbiculare species complex</taxon>
    </lineage>
</organism>
<dbReference type="AlphaFoldDB" id="A0A4R8Q0D7"/>
<feature type="chain" id="PRO_5020573994" evidence="1">
    <location>
        <begin position="27"/>
        <end position="115"/>
    </location>
</feature>
<protein>
    <submittedName>
        <fullName evidence="2">Uncharacterized protein</fullName>
    </submittedName>
</protein>
<comment type="caution">
    <text evidence="2">The sequence shown here is derived from an EMBL/GenBank/DDBJ whole genome shotgun (WGS) entry which is preliminary data.</text>
</comment>
<name>A0A4R8Q0D7_9PEZI</name>
<dbReference type="Proteomes" id="UP000295083">
    <property type="component" value="Unassembled WGS sequence"/>
</dbReference>
<evidence type="ECO:0000313" key="2">
    <source>
        <dbReference type="EMBL" id="TDZ31348.1"/>
    </source>
</evidence>
<proteinExistence type="predicted"/>
<dbReference type="EMBL" id="QAPG01000105">
    <property type="protein sequence ID" value="TDZ31348.1"/>
    <property type="molecule type" value="Genomic_DNA"/>
</dbReference>
<gene>
    <name evidence="2" type="ORF">C8035_v005933</name>
</gene>
<feature type="signal peptide" evidence="1">
    <location>
        <begin position="1"/>
        <end position="26"/>
    </location>
</feature>
<accession>A0A4R8Q0D7</accession>
<reference evidence="2 3" key="1">
    <citation type="submission" date="2018-11" db="EMBL/GenBank/DDBJ databases">
        <title>Genome sequence and assembly of Colletotrichum spinosum.</title>
        <authorList>
            <person name="Gan P."/>
            <person name="Shirasu K."/>
        </authorList>
    </citation>
    <scope>NUCLEOTIDE SEQUENCE [LARGE SCALE GENOMIC DNA]</scope>
    <source>
        <strain evidence="2 3">CBS 515.97</strain>
    </source>
</reference>
<evidence type="ECO:0000256" key="1">
    <source>
        <dbReference type="SAM" id="SignalP"/>
    </source>
</evidence>
<sequence>MKNQHVTLSGLQVAAATFLAARAAQAGKVFCADVDNKVVPDAKCDGTAPPETFFMFSSEQELAAGSTIDANTSTLHDSSEAFRYRHAVFPADVPFQEFESGGFGRRQNPDCDNGG</sequence>
<keyword evidence="1" id="KW-0732">Signal</keyword>